<accession>A0AAD6UQH2</accession>
<sequence length="153" mass="16157">MILEGREGAHVEDCDGGSFDAPLVARASDGLGNVFGRLPYYFRDFRAAGDGDGDLAVMGSGGGDGTLMFDGSGDSRDQHHKLPDPAVGAGGYPNRRSSQSAVCSMPGSFNNFLDDICMVNVADTAPQAVVVPEIERFWNTFKGHAGDPNNPFK</sequence>
<evidence type="ECO:0000313" key="3">
    <source>
        <dbReference type="Proteomes" id="UP001219525"/>
    </source>
</evidence>
<gene>
    <name evidence="2" type="ORF">GGX14DRAFT_406142</name>
</gene>
<dbReference type="EMBL" id="JARJCW010000117">
    <property type="protein sequence ID" value="KAJ7192615.1"/>
    <property type="molecule type" value="Genomic_DNA"/>
</dbReference>
<organism evidence="2 3">
    <name type="scientific">Mycena pura</name>
    <dbReference type="NCBI Taxonomy" id="153505"/>
    <lineage>
        <taxon>Eukaryota</taxon>
        <taxon>Fungi</taxon>
        <taxon>Dikarya</taxon>
        <taxon>Basidiomycota</taxon>
        <taxon>Agaricomycotina</taxon>
        <taxon>Agaricomycetes</taxon>
        <taxon>Agaricomycetidae</taxon>
        <taxon>Agaricales</taxon>
        <taxon>Marasmiineae</taxon>
        <taxon>Mycenaceae</taxon>
        <taxon>Mycena</taxon>
    </lineage>
</organism>
<proteinExistence type="predicted"/>
<protein>
    <submittedName>
        <fullName evidence="2">Uncharacterized protein</fullName>
    </submittedName>
</protein>
<feature type="compositionally biased region" description="Basic and acidic residues" evidence="1">
    <location>
        <begin position="73"/>
        <end position="83"/>
    </location>
</feature>
<dbReference type="Proteomes" id="UP001219525">
    <property type="component" value="Unassembled WGS sequence"/>
</dbReference>
<evidence type="ECO:0000313" key="2">
    <source>
        <dbReference type="EMBL" id="KAJ7192615.1"/>
    </source>
</evidence>
<comment type="caution">
    <text evidence="2">The sequence shown here is derived from an EMBL/GenBank/DDBJ whole genome shotgun (WGS) entry which is preliminary data.</text>
</comment>
<name>A0AAD6UQH2_9AGAR</name>
<evidence type="ECO:0000256" key="1">
    <source>
        <dbReference type="SAM" id="MobiDB-lite"/>
    </source>
</evidence>
<dbReference type="AlphaFoldDB" id="A0AAD6UQH2"/>
<reference evidence="2" key="1">
    <citation type="submission" date="2023-03" db="EMBL/GenBank/DDBJ databases">
        <title>Massive genome expansion in bonnet fungi (Mycena s.s.) driven by repeated elements and novel gene families across ecological guilds.</title>
        <authorList>
            <consortium name="Lawrence Berkeley National Laboratory"/>
            <person name="Harder C.B."/>
            <person name="Miyauchi S."/>
            <person name="Viragh M."/>
            <person name="Kuo A."/>
            <person name="Thoen E."/>
            <person name="Andreopoulos B."/>
            <person name="Lu D."/>
            <person name="Skrede I."/>
            <person name="Drula E."/>
            <person name="Henrissat B."/>
            <person name="Morin E."/>
            <person name="Kohler A."/>
            <person name="Barry K."/>
            <person name="LaButti K."/>
            <person name="Morin E."/>
            <person name="Salamov A."/>
            <person name="Lipzen A."/>
            <person name="Mereny Z."/>
            <person name="Hegedus B."/>
            <person name="Baldrian P."/>
            <person name="Stursova M."/>
            <person name="Weitz H."/>
            <person name="Taylor A."/>
            <person name="Grigoriev I.V."/>
            <person name="Nagy L.G."/>
            <person name="Martin F."/>
            <person name="Kauserud H."/>
        </authorList>
    </citation>
    <scope>NUCLEOTIDE SEQUENCE</scope>
    <source>
        <strain evidence="2">9144</strain>
    </source>
</reference>
<keyword evidence="3" id="KW-1185">Reference proteome</keyword>
<feature type="region of interest" description="Disordered" evidence="1">
    <location>
        <begin position="72"/>
        <end position="97"/>
    </location>
</feature>